<keyword evidence="4 6" id="KW-0238">DNA-binding</keyword>
<dbReference type="AlphaFoldDB" id="A0A4S4LRM3"/>
<evidence type="ECO:0000259" key="7">
    <source>
        <dbReference type="Pfam" id="PF04042"/>
    </source>
</evidence>
<comment type="similarity">
    <text evidence="2 6">Belongs to the DNA polymerase epsilon subunit B family.</text>
</comment>
<comment type="caution">
    <text evidence="8">The sequence shown here is derived from an EMBL/GenBank/DDBJ whole genome shotgun (WGS) entry which is preliminary data.</text>
</comment>
<evidence type="ECO:0000256" key="4">
    <source>
        <dbReference type="ARBA" id="ARBA00023125"/>
    </source>
</evidence>
<comment type="function">
    <text evidence="6">Participates in DNA repair and in chromosomal DNA replication.</text>
</comment>
<keyword evidence="3 6" id="KW-0235">DNA replication</keyword>
<dbReference type="Gene3D" id="3.60.21.60">
    <property type="match status" value="1"/>
</dbReference>
<dbReference type="InterPro" id="IPR007185">
    <property type="entry name" value="DNA_pol_a/d/e_bsu"/>
</dbReference>
<evidence type="ECO:0000256" key="5">
    <source>
        <dbReference type="ARBA" id="ARBA00023242"/>
    </source>
</evidence>
<evidence type="ECO:0000313" key="9">
    <source>
        <dbReference type="Proteomes" id="UP000310158"/>
    </source>
</evidence>
<evidence type="ECO:0000256" key="6">
    <source>
        <dbReference type="PIRNR" id="PIRNR000799"/>
    </source>
</evidence>
<keyword evidence="5 6" id="KW-0539">Nucleus</keyword>
<feature type="domain" description="DNA polymerase alpha/delta/epsilon subunit B" evidence="7">
    <location>
        <begin position="311"/>
        <end position="537"/>
    </location>
</feature>
<dbReference type="EMBL" id="SGPL01000261">
    <property type="protein sequence ID" value="THH14637.1"/>
    <property type="molecule type" value="Genomic_DNA"/>
</dbReference>
<proteinExistence type="inferred from homology"/>
<protein>
    <recommendedName>
        <fullName evidence="6">DNA polymerase epsilon subunit</fullName>
    </recommendedName>
    <alternativeName>
        <fullName evidence="6">DNA polymerase II subunit 2</fullName>
    </alternativeName>
</protein>
<dbReference type="Proteomes" id="UP000310158">
    <property type="component" value="Unassembled WGS sequence"/>
</dbReference>
<organism evidence="8 9">
    <name type="scientific">Bondarzewia mesenterica</name>
    <dbReference type="NCBI Taxonomy" id="1095465"/>
    <lineage>
        <taxon>Eukaryota</taxon>
        <taxon>Fungi</taxon>
        <taxon>Dikarya</taxon>
        <taxon>Basidiomycota</taxon>
        <taxon>Agaricomycotina</taxon>
        <taxon>Agaricomycetes</taxon>
        <taxon>Russulales</taxon>
        <taxon>Bondarzewiaceae</taxon>
        <taxon>Bondarzewia</taxon>
    </lineage>
</organism>
<comment type="subcellular location">
    <subcellularLocation>
        <location evidence="1 6">Nucleus</location>
    </subcellularLocation>
</comment>
<dbReference type="GO" id="GO:0008622">
    <property type="term" value="C:epsilon DNA polymerase complex"/>
    <property type="evidence" value="ECO:0007669"/>
    <property type="project" value="UniProtKB-UniRule"/>
</dbReference>
<evidence type="ECO:0000256" key="2">
    <source>
        <dbReference type="ARBA" id="ARBA00009560"/>
    </source>
</evidence>
<dbReference type="Pfam" id="PF04042">
    <property type="entry name" value="DNA_pol_E_B"/>
    <property type="match status" value="1"/>
</dbReference>
<accession>A0A4S4LRM3</accession>
<dbReference type="InterPro" id="IPR016266">
    <property type="entry name" value="POLE2"/>
</dbReference>
<gene>
    <name evidence="8" type="ORF">EW146_g5729</name>
</gene>
<dbReference type="GO" id="GO:0042276">
    <property type="term" value="P:error-prone translesion synthesis"/>
    <property type="evidence" value="ECO:0007669"/>
    <property type="project" value="TreeGrafter"/>
</dbReference>
<dbReference type="GO" id="GO:0006261">
    <property type="term" value="P:DNA-templated DNA replication"/>
    <property type="evidence" value="ECO:0007669"/>
    <property type="project" value="InterPro"/>
</dbReference>
<dbReference type="PIRSF" id="PIRSF000799">
    <property type="entry name" value="DNA_pol_eps_2"/>
    <property type="match status" value="1"/>
</dbReference>
<reference evidence="8 9" key="1">
    <citation type="submission" date="2019-02" db="EMBL/GenBank/DDBJ databases">
        <title>Genome sequencing of the rare red list fungi Bondarzewia mesenterica.</title>
        <authorList>
            <person name="Buettner E."/>
            <person name="Kellner H."/>
        </authorList>
    </citation>
    <scope>NUCLEOTIDE SEQUENCE [LARGE SCALE GENOMIC DNA]</scope>
    <source>
        <strain evidence="8 9">DSM 108281</strain>
    </source>
</reference>
<dbReference type="PANTHER" id="PTHR12708">
    <property type="entry name" value="DNA POLYMERASE EPSILON SUBUNIT B"/>
    <property type="match status" value="1"/>
</dbReference>
<evidence type="ECO:0000256" key="3">
    <source>
        <dbReference type="ARBA" id="ARBA00022705"/>
    </source>
</evidence>
<keyword evidence="9" id="KW-1185">Reference proteome</keyword>
<dbReference type="OrthoDB" id="10254730at2759"/>
<evidence type="ECO:0000256" key="1">
    <source>
        <dbReference type="ARBA" id="ARBA00004123"/>
    </source>
</evidence>
<sequence>MSISQQRTIIQVFRKYSHSLGPEELEFLETILDRHEIPDDEVELSMELIAKEYNKQDGSSQFLNKYTRPADRCHKSDANMKVAFHILKRVYDNLQDAGEHGTQKEDVHIDPDNHLFFVNAFDMPAWHWSQERGTFEKGSQALASLGSAESRVMAMRDRLNVIRQTILRNEHFTPSTIPTRDREHLLTIRSTKQLLGRADQRFLLFGMLSHTKEGKLCLEDQDGTVELDFSQLDQPSEGLFTEGAFVLVEGDYTEDATFRVIAIGHPPCESRETARSIYGHVDFLGKGATTPLEDSQYAVRIQEDFSDLTFFVLSDVWLDRPDTLRGLHKIFDNCIENNFIPKVMVLCGNFTSRGIAQGSSRDIQKYKGRPSHSHYISYIDLTVAYNTEGFDSLADLIASYAHLTHNTHFVLVPGPLDLAMNSILPRRPLLSSFVSRLKSKVPKLHLGSNPCRIKFLGQEIVIFREDMMARMLRNLVGVKPSVRNEDLKRYLVQTILDQSHLTPLTSNIQPVLSEFDHALRLYPLPTAVILADKYESYHMTYEGCHVLNPGSFIGQSFMFSSYTPANRESEPCVLEMNIDD</sequence>
<dbReference type="PANTHER" id="PTHR12708:SF0">
    <property type="entry name" value="DNA POLYMERASE EPSILON SUBUNIT 2"/>
    <property type="match status" value="1"/>
</dbReference>
<dbReference type="GO" id="GO:0003677">
    <property type="term" value="F:DNA binding"/>
    <property type="evidence" value="ECO:0007669"/>
    <property type="project" value="UniProtKB-UniRule"/>
</dbReference>
<name>A0A4S4LRM3_9AGAM</name>
<evidence type="ECO:0000313" key="8">
    <source>
        <dbReference type="EMBL" id="THH14637.1"/>
    </source>
</evidence>